<feature type="transmembrane region" description="Helical" evidence="6">
    <location>
        <begin position="368"/>
        <end position="386"/>
    </location>
</feature>
<organism evidence="7 8">
    <name type="scientific">Bradyrhizobium ivorense</name>
    <dbReference type="NCBI Taxonomy" id="2511166"/>
    <lineage>
        <taxon>Bacteria</taxon>
        <taxon>Pseudomonadati</taxon>
        <taxon>Pseudomonadota</taxon>
        <taxon>Alphaproteobacteria</taxon>
        <taxon>Hyphomicrobiales</taxon>
        <taxon>Nitrobacteraceae</taxon>
        <taxon>Bradyrhizobium</taxon>
    </lineage>
</organism>
<keyword evidence="4 6" id="KW-1133">Transmembrane helix</keyword>
<dbReference type="Proteomes" id="UP000328092">
    <property type="component" value="Unassembled WGS sequence"/>
</dbReference>
<feature type="transmembrane region" description="Helical" evidence="6">
    <location>
        <begin position="120"/>
        <end position="142"/>
    </location>
</feature>
<feature type="transmembrane region" description="Helical" evidence="6">
    <location>
        <begin position="93"/>
        <end position="114"/>
    </location>
</feature>
<proteinExistence type="predicted"/>
<feature type="transmembrane region" description="Helical" evidence="6">
    <location>
        <begin position="52"/>
        <end position="72"/>
    </location>
</feature>
<evidence type="ECO:0000256" key="5">
    <source>
        <dbReference type="ARBA" id="ARBA00023136"/>
    </source>
</evidence>
<dbReference type="EMBL" id="CAADFC020000028">
    <property type="protein sequence ID" value="VIO76719.1"/>
    <property type="molecule type" value="Genomic_DNA"/>
</dbReference>
<feature type="transmembrane region" description="Helical" evidence="6">
    <location>
        <begin position="258"/>
        <end position="280"/>
    </location>
</feature>
<name>A0A508TQT1_9BRAD</name>
<evidence type="ECO:0000313" key="8">
    <source>
        <dbReference type="Proteomes" id="UP000328092"/>
    </source>
</evidence>
<feature type="transmembrane region" description="Helical" evidence="6">
    <location>
        <begin position="184"/>
        <end position="205"/>
    </location>
</feature>
<feature type="transmembrane region" description="Helical" evidence="6">
    <location>
        <begin position="154"/>
        <end position="172"/>
    </location>
</feature>
<evidence type="ECO:0000256" key="3">
    <source>
        <dbReference type="ARBA" id="ARBA00022692"/>
    </source>
</evidence>
<dbReference type="OrthoDB" id="8046861at2"/>
<gene>
    <name evidence="7" type="ORF">CI1B_66130</name>
</gene>
<comment type="caution">
    <text evidence="7">The sequence shown here is derived from an EMBL/GenBank/DDBJ whole genome shotgun (WGS) entry which is preliminary data.</text>
</comment>
<keyword evidence="8" id="KW-1185">Reference proteome</keyword>
<reference evidence="7" key="1">
    <citation type="submission" date="2019-02" db="EMBL/GenBank/DDBJ databases">
        <authorList>
            <person name="Pothier F.J."/>
        </authorList>
    </citation>
    <scope>NUCLEOTIDE SEQUENCE</scope>
    <source>
        <strain evidence="7">CI-1B</strain>
    </source>
</reference>
<dbReference type="PANTHER" id="PTHR30250:SF11">
    <property type="entry name" value="O-ANTIGEN TRANSPORTER-RELATED"/>
    <property type="match status" value="1"/>
</dbReference>
<dbReference type="GO" id="GO:0005886">
    <property type="term" value="C:plasma membrane"/>
    <property type="evidence" value="ECO:0007669"/>
    <property type="project" value="UniProtKB-SubCell"/>
</dbReference>
<dbReference type="PANTHER" id="PTHR30250">
    <property type="entry name" value="PST FAMILY PREDICTED COLANIC ACID TRANSPORTER"/>
    <property type="match status" value="1"/>
</dbReference>
<keyword evidence="5 6" id="KW-0472">Membrane</keyword>
<evidence type="ECO:0000256" key="6">
    <source>
        <dbReference type="SAM" id="Phobius"/>
    </source>
</evidence>
<evidence type="ECO:0000313" key="7">
    <source>
        <dbReference type="EMBL" id="VIO76719.1"/>
    </source>
</evidence>
<protein>
    <submittedName>
        <fullName evidence="7">Uncharacterized protein</fullName>
    </submittedName>
</protein>
<feature type="transmembrane region" description="Helical" evidence="6">
    <location>
        <begin position="301"/>
        <end position="323"/>
    </location>
</feature>
<feature type="transmembrane region" description="Helical" evidence="6">
    <location>
        <begin position="226"/>
        <end position="246"/>
    </location>
</feature>
<accession>A0A508TQT1</accession>
<feature type="transmembrane region" description="Helical" evidence="6">
    <location>
        <begin position="329"/>
        <end position="348"/>
    </location>
</feature>
<keyword evidence="3 6" id="KW-0812">Transmembrane</keyword>
<evidence type="ECO:0000256" key="2">
    <source>
        <dbReference type="ARBA" id="ARBA00022475"/>
    </source>
</evidence>
<evidence type="ECO:0000256" key="1">
    <source>
        <dbReference type="ARBA" id="ARBA00004651"/>
    </source>
</evidence>
<dbReference type="InterPro" id="IPR050833">
    <property type="entry name" value="Poly_Biosynth_Transport"/>
</dbReference>
<feature type="transmembrane region" description="Helical" evidence="6">
    <location>
        <begin position="392"/>
        <end position="415"/>
    </location>
</feature>
<keyword evidence="2" id="KW-1003">Cell membrane</keyword>
<evidence type="ECO:0000256" key="4">
    <source>
        <dbReference type="ARBA" id="ARBA00022989"/>
    </source>
</evidence>
<dbReference type="AlphaFoldDB" id="A0A508TQT1"/>
<comment type="subcellular location">
    <subcellularLocation>
        <location evidence="1">Cell membrane</location>
        <topology evidence="1">Multi-pass membrane protein</topology>
    </subcellularLocation>
</comment>
<sequence>MMRSRVVDLLRRPAVAALVATLILRVLTLGSRFLLSLLLARMLSPAEMGEYGLLTAALAFALLAVGLEFYSYTYREMVPASPEGRTRIIANQFTLGALALFAVGLVLGGLVVAGSFPARLAPWFLIILITEHASLEATRILIITSRPVRAYVGVFLRGGIWVYVIAALMFAAPSTRTLETVLVWWALGGIAAIGFSALALSDLPWRSLRGYRPDWEAIRTGLRTARPFMLTAGGALVISYVDRFVIDQFVGRDALGIYTFYSTILIGLWSLGGSLSHQFLPKVIAGYNKGGEAYRAALRPFFWTMLALASGTTVLCGVAMGPMLAMLGLSAYASGLSVFYAMLPGIFLRMMSDVPSYAVYAARSDRSLLACNLGSAVVSTVLNLVLVPRLGILGAALASGVASAALFFSLAGFALRKLRENGREHGASASAGLPTDPDMLYP</sequence>